<evidence type="ECO:0000313" key="2">
    <source>
        <dbReference type="Proteomes" id="UP000295184"/>
    </source>
</evidence>
<proteinExistence type="predicted"/>
<dbReference type="RefSeq" id="WP_058964332.1">
    <property type="nucleotide sequence ID" value="NZ_CABKVM010000017.1"/>
</dbReference>
<sequence length="182" mass="20853">MTLEERRAKILINKAGGTAGPEGKSYRVVLPPVWAKQLGVMENSCDVILQFDGECITIRRAGTGEYHSFINEAREKKHDLLILHYYDGETLCTKICLDRTSRRLVIENETDDILSTAFGVNQTPNWEDFMTFLESRCIPRQRDGLKYYLAQLGIEKYDPMEIIRKTAGRMAEDSCWIKIVEG</sequence>
<protein>
    <recommendedName>
        <fullName evidence="3">AbrB/MazE/SpoVT family DNA-binding domain-containing protein</fullName>
    </recommendedName>
</protein>
<evidence type="ECO:0000313" key="1">
    <source>
        <dbReference type="EMBL" id="TCL56777.1"/>
    </source>
</evidence>
<dbReference type="EMBL" id="SLUM01000012">
    <property type="protein sequence ID" value="TCL56777.1"/>
    <property type="molecule type" value="Genomic_DNA"/>
</dbReference>
<dbReference type="STRING" id="1650663.GCA_001486665_01936"/>
<organism evidence="1 2">
    <name type="scientific">Allofournierella massiliensis</name>
    <dbReference type="NCBI Taxonomy" id="1650663"/>
    <lineage>
        <taxon>Bacteria</taxon>
        <taxon>Bacillati</taxon>
        <taxon>Bacillota</taxon>
        <taxon>Clostridia</taxon>
        <taxon>Eubacteriales</taxon>
        <taxon>Oscillospiraceae</taxon>
        <taxon>Allofournierella</taxon>
    </lineage>
</organism>
<reference evidence="1 2" key="1">
    <citation type="submission" date="2019-03" db="EMBL/GenBank/DDBJ databases">
        <title>Genomic Encyclopedia of Type Strains, Phase IV (KMG-IV): sequencing the most valuable type-strain genomes for metagenomic binning, comparative biology and taxonomic classification.</title>
        <authorList>
            <person name="Goeker M."/>
        </authorList>
    </citation>
    <scope>NUCLEOTIDE SEQUENCE [LARGE SCALE GENOMIC DNA]</scope>
    <source>
        <strain evidence="1 2">DSM 100451</strain>
    </source>
</reference>
<accession>A0A4R1QTE3</accession>
<evidence type="ECO:0008006" key="3">
    <source>
        <dbReference type="Google" id="ProtNLM"/>
    </source>
</evidence>
<dbReference type="AlphaFoldDB" id="A0A4R1QTE3"/>
<name>A0A4R1QTE3_9FIRM</name>
<dbReference type="Proteomes" id="UP000295184">
    <property type="component" value="Unassembled WGS sequence"/>
</dbReference>
<gene>
    <name evidence="1" type="ORF">EDD77_11291</name>
</gene>
<dbReference type="OrthoDB" id="2041363at2"/>
<comment type="caution">
    <text evidence="1">The sequence shown here is derived from an EMBL/GenBank/DDBJ whole genome shotgun (WGS) entry which is preliminary data.</text>
</comment>